<reference evidence="1" key="2">
    <citation type="submission" date="2015-06" db="UniProtKB">
        <authorList>
            <consortium name="EnsemblPlants"/>
        </authorList>
    </citation>
    <scope>IDENTIFICATION</scope>
    <source>
        <strain evidence="1">DM1-3 516 R44</strain>
    </source>
</reference>
<reference evidence="2" key="1">
    <citation type="journal article" date="2011" name="Nature">
        <title>Genome sequence and analysis of the tuber crop potato.</title>
        <authorList>
            <consortium name="The Potato Genome Sequencing Consortium"/>
        </authorList>
    </citation>
    <scope>NUCLEOTIDE SEQUENCE [LARGE SCALE GENOMIC DNA]</scope>
    <source>
        <strain evidence="2">cv. DM1-3 516 R44</strain>
    </source>
</reference>
<name>M1CJC6_SOLTU</name>
<dbReference type="HOGENOM" id="CLU_2798888_0_0_1"/>
<dbReference type="InParanoid" id="M1CJC6"/>
<protein>
    <submittedName>
        <fullName evidence="1">Uncharacterized protein</fullName>
    </submittedName>
</protein>
<sequence>MVLKCRPRPGCRLEIIPPRRVVRGRLARRNVDPLYQWGFEELEDSKGFNSKNLDLGHVDSSLLACLET</sequence>
<organism evidence="1 2">
    <name type="scientific">Solanum tuberosum</name>
    <name type="common">Potato</name>
    <dbReference type="NCBI Taxonomy" id="4113"/>
    <lineage>
        <taxon>Eukaryota</taxon>
        <taxon>Viridiplantae</taxon>
        <taxon>Streptophyta</taxon>
        <taxon>Embryophyta</taxon>
        <taxon>Tracheophyta</taxon>
        <taxon>Spermatophyta</taxon>
        <taxon>Magnoliopsida</taxon>
        <taxon>eudicotyledons</taxon>
        <taxon>Gunneridae</taxon>
        <taxon>Pentapetalae</taxon>
        <taxon>asterids</taxon>
        <taxon>lamiids</taxon>
        <taxon>Solanales</taxon>
        <taxon>Solanaceae</taxon>
        <taxon>Solanoideae</taxon>
        <taxon>Solaneae</taxon>
        <taxon>Solanum</taxon>
    </lineage>
</organism>
<proteinExistence type="predicted"/>
<dbReference type="EnsemblPlants" id="PGSC0003DMT400068674">
    <property type="protein sequence ID" value="PGSC0003DMT400068674"/>
    <property type="gene ID" value="PGSC0003DMG400026702"/>
</dbReference>
<evidence type="ECO:0000313" key="1">
    <source>
        <dbReference type="EnsemblPlants" id="PGSC0003DMT400068674"/>
    </source>
</evidence>
<keyword evidence="2" id="KW-1185">Reference proteome</keyword>
<dbReference type="AlphaFoldDB" id="M1CJC6"/>
<dbReference type="Gramene" id="PGSC0003DMT400068674">
    <property type="protein sequence ID" value="PGSC0003DMT400068674"/>
    <property type="gene ID" value="PGSC0003DMG400026702"/>
</dbReference>
<dbReference type="Proteomes" id="UP000011115">
    <property type="component" value="Unassembled WGS sequence"/>
</dbReference>
<accession>M1CJC6</accession>
<dbReference type="PaxDb" id="4113-PGSC0003DMT400068674"/>
<evidence type="ECO:0000313" key="2">
    <source>
        <dbReference type="Proteomes" id="UP000011115"/>
    </source>
</evidence>